<dbReference type="GO" id="GO:0016491">
    <property type="term" value="F:oxidoreductase activity"/>
    <property type="evidence" value="ECO:0007669"/>
    <property type="project" value="UniProtKB-KW"/>
</dbReference>
<dbReference type="PANTHER" id="PTHR42934:SF2">
    <property type="entry name" value="GLYCOLATE OXIDASE SUBUNIT GLCD"/>
    <property type="match status" value="1"/>
</dbReference>
<comment type="cofactor">
    <cofactor evidence="1">
        <name>FAD</name>
        <dbReference type="ChEBI" id="CHEBI:57692"/>
    </cofactor>
</comment>
<evidence type="ECO:0000256" key="4">
    <source>
        <dbReference type="ARBA" id="ARBA00022827"/>
    </source>
</evidence>
<dbReference type="InterPro" id="IPR016171">
    <property type="entry name" value="Vanillyl_alc_oxidase_C-sub2"/>
</dbReference>
<keyword evidence="3" id="KW-0285">Flavoprotein</keyword>
<evidence type="ECO:0000256" key="1">
    <source>
        <dbReference type="ARBA" id="ARBA00001974"/>
    </source>
</evidence>
<name>A0A9X2M5G6_STRMQ</name>
<dbReference type="GO" id="GO:0071949">
    <property type="term" value="F:FAD binding"/>
    <property type="evidence" value="ECO:0007669"/>
    <property type="project" value="InterPro"/>
</dbReference>
<protein>
    <submittedName>
        <fullName evidence="7">FAD-binding protein</fullName>
    </submittedName>
</protein>
<dbReference type="EMBL" id="JANIIC010000080">
    <property type="protein sequence ID" value="MCQ8835479.1"/>
    <property type="molecule type" value="Genomic_DNA"/>
</dbReference>
<evidence type="ECO:0000259" key="6">
    <source>
        <dbReference type="PROSITE" id="PS51387"/>
    </source>
</evidence>
<evidence type="ECO:0000256" key="3">
    <source>
        <dbReference type="ARBA" id="ARBA00022630"/>
    </source>
</evidence>
<dbReference type="AlphaFoldDB" id="A0A9X2M5G6"/>
<dbReference type="InterPro" id="IPR016164">
    <property type="entry name" value="FAD-linked_Oxase-like_C"/>
</dbReference>
<dbReference type="InterPro" id="IPR016166">
    <property type="entry name" value="FAD-bd_PCMH"/>
</dbReference>
<gene>
    <name evidence="7" type="ORF">NQU54_42260</name>
</gene>
<keyword evidence="8" id="KW-1185">Reference proteome</keyword>
<dbReference type="PANTHER" id="PTHR42934">
    <property type="entry name" value="GLYCOLATE OXIDASE SUBUNIT GLCD"/>
    <property type="match status" value="1"/>
</dbReference>
<reference evidence="7" key="1">
    <citation type="submission" date="2022-06" db="EMBL/GenBank/DDBJ databases">
        <title>WGS of actinobacteria.</title>
        <authorList>
            <person name="Thawai C."/>
        </authorList>
    </citation>
    <scope>NUCLEOTIDE SEQUENCE</scope>
    <source>
        <strain evidence="7">DSM 42010</strain>
    </source>
</reference>
<dbReference type="FunFam" id="1.10.45.10:FF:000001">
    <property type="entry name" value="D-lactate dehydrogenase mitochondrial"/>
    <property type="match status" value="1"/>
</dbReference>
<keyword evidence="4" id="KW-0274">FAD</keyword>
<evidence type="ECO:0000256" key="5">
    <source>
        <dbReference type="ARBA" id="ARBA00023002"/>
    </source>
</evidence>
<dbReference type="InterPro" id="IPR004113">
    <property type="entry name" value="FAD-bd_oxidored_4_C"/>
</dbReference>
<organism evidence="7 8">
    <name type="scientific">Streptomyces malaysiensis subsp. samsunensis</name>
    <dbReference type="NCBI Taxonomy" id="459658"/>
    <lineage>
        <taxon>Bacteria</taxon>
        <taxon>Bacillati</taxon>
        <taxon>Actinomycetota</taxon>
        <taxon>Actinomycetes</taxon>
        <taxon>Kitasatosporales</taxon>
        <taxon>Streptomycetaceae</taxon>
        <taxon>Streptomyces</taxon>
        <taxon>Streptomyces violaceusniger group</taxon>
    </lineage>
</organism>
<dbReference type="Proteomes" id="UP001142400">
    <property type="component" value="Unassembled WGS sequence"/>
</dbReference>
<dbReference type="InterPro" id="IPR051914">
    <property type="entry name" value="FAD-linked_OxidoTrans_Type4"/>
</dbReference>
<evidence type="ECO:0000256" key="2">
    <source>
        <dbReference type="ARBA" id="ARBA00008000"/>
    </source>
</evidence>
<dbReference type="InterPro" id="IPR016169">
    <property type="entry name" value="FAD-bd_PCMH_sub2"/>
</dbReference>
<dbReference type="SUPFAM" id="SSF56176">
    <property type="entry name" value="FAD-binding/transporter-associated domain-like"/>
    <property type="match status" value="1"/>
</dbReference>
<evidence type="ECO:0000313" key="7">
    <source>
        <dbReference type="EMBL" id="MCQ8835479.1"/>
    </source>
</evidence>
<feature type="domain" description="FAD-binding PCMH-type" evidence="6">
    <location>
        <begin position="34"/>
        <end position="213"/>
    </location>
</feature>
<dbReference type="FunFam" id="3.30.70.2740:FF:000001">
    <property type="entry name" value="D-lactate dehydrogenase mitochondrial"/>
    <property type="match status" value="1"/>
</dbReference>
<keyword evidence="5" id="KW-0560">Oxidoreductase</keyword>
<dbReference type="InterPro" id="IPR006094">
    <property type="entry name" value="Oxid_FAD_bind_N"/>
</dbReference>
<evidence type="ECO:0000313" key="8">
    <source>
        <dbReference type="Proteomes" id="UP001142400"/>
    </source>
</evidence>
<comment type="similarity">
    <text evidence="2">Belongs to the FAD-binding oxidoreductase/transferase type 4 family.</text>
</comment>
<dbReference type="InterPro" id="IPR036318">
    <property type="entry name" value="FAD-bd_PCMH-like_sf"/>
</dbReference>
<dbReference type="Pfam" id="PF02913">
    <property type="entry name" value="FAD-oxidase_C"/>
    <property type="match status" value="1"/>
</dbReference>
<dbReference type="Gene3D" id="1.10.45.10">
    <property type="entry name" value="Vanillyl-alcohol Oxidase, Chain A, domain 4"/>
    <property type="match status" value="1"/>
</dbReference>
<proteinExistence type="inferred from homology"/>
<comment type="caution">
    <text evidence="7">The sequence shown here is derived from an EMBL/GenBank/DDBJ whole genome shotgun (WGS) entry which is preliminary data.</text>
</comment>
<accession>A0A9X2M5G6</accession>
<dbReference type="Gene3D" id="3.30.465.10">
    <property type="match status" value="1"/>
</dbReference>
<dbReference type="RefSeq" id="WP_257635633.1">
    <property type="nucleotide sequence ID" value="NZ_JANIIC010000080.1"/>
</dbReference>
<dbReference type="PROSITE" id="PS51387">
    <property type="entry name" value="FAD_PCMH"/>
    <property type="match status" value="1"/>
</dbReference>
<dbReference type="SUPFAM" id="SSF55103">
    <property type="entry name" value="FAD-linked oxidases, C-terminal domain"/>
    <property type="match status" value="1"/>
</dbReference>
<dbReference type="Gene3D" id="3.30.70.2740">
    <property type="match status" value="1"/>
</dbReference>
<sequence length="450" mass="46581">MREFLKQLTTAVAWATTEPHAMQAYRQDQCLIAEAGQPLAVVRPATVGEVVAVVDLCRTHAVPLVPRGAGTGLAGGANALDGCVLLLLDAMDQILEIDQVAQSARVQPGVVNADLDKAAGEVGLWYAPDPGSRALSSIGGNVATNAGGMCCAKYGVTRDHILALTAVLGTGEVLRTGTATRKDVAGLDLKHLLIGSEGTLGVIVEATVRLRPRPQRLSTVAATFPTVQSAIDVVQAFGREFNAAATELMDRTTVCAVNAMTQMGLDEAAGAVLIAQFDGADASQQAERCAAMAEGAGAEAFATDDQDDGSALMEARRAALPSLERMGSTLLDDVCVTPHRLPALIDAIERIALSHGVTIGTFGHAADGNLHPTIVFDPADDRQRVAAAAAFDAIIAAALDLGGTATGEHGVGSLKTPYIRRQVGDVGTSLMHRIKAAFDPSGILNPGRGY</sequence>
<dbReference type="Pfam" id="PF01565">
    <property type="entry name" value="FAD_binding_4"/>
    <property type="match status" value="1"/>
</dbReference>